<dbReference type="Proteomes" id="UP000289738">
    <property type="component" value="Chromosome B09"/>
</dbReference>
<keyword evidence="4" id="KW-1185">Reference proteome</keyword>
<evidence type="ECO:0000313" key="4">
    <source>
        <dbReference type="Proteomes" id="UP000289738"/>
    </source>
</evidence>
<accession>A0A444XK52</accession>
<keyword evidence="1" id="KW-0472">Membrane</keyword>
<organism evidence="3 4">
    <name type="scientific">Arachis hypogaea</name>
    <name type="common">Peanut</name>
    <dbReference type="NCBI Taxonomy" id="3818"/>
    <lineage>
        <taxon>Eukaryota</taxon>
        <taxon>Viridiplantae</taxon>
        <taxon>Streptophyta</taxon>
        <taxon>Embryophyta</taxon>
        <taxon>Tracheophyta</taxon>
        <taxon>Spermatophyta</taxon>
        <taxon>Magnoliopsida</taxon>
        <taxon>eudicotyledons</taxon>
        <taxon>Gunneridae</taxon>
        <taxon>Pentapetalae</taxon>
        <taxon>rosids</taxon>
        <taxon>fabids</taxon>
        <taxon>Fabales</taxon>
        <taxon>Fabaceae</taxon>
        <taxon>Papilionoideae</taxon>
        <taxon>50 kb inversion clade</taxon>
        <taxon>dalbergioids sensu lato</taxon>
        <taxon>Dalbergieae</taxon>
        <taxon>Pterocarpus clade</taxon>
        <taxon>Arachis</taxon>
    </lineage>
</organism>
<name>A0A444XK52_ARAHY</name>
<proteinExistence type="predicted"/>
<evidence type="ECO:0000313" key="2">
    <source>
        <dbReference type="EMBL" id="QHN77291.1"/>
    </source>
</evidence>
<reference evidence="3 4" key="1">
    <citation type="submission" date="2019-01" db="EMBL/GenBank/DDBJ databases">
        <title>Sequencing of cultivated peanut Arachis hypogaea provides insights into genome evolution and oil improvement.</title>
        <authorList>
            <person name="Chen X."/>
        </authorList>
    </citation>
    <scope>NUCLEOTIDE SEQUENCE [LARGE SCALE GENOMIC DNA]</scope>
    <source>
        <strain evidence="4">cv. Fuhuasheng</strain>
        <strain evidence="3">GDAAS-fuhuasheng2018</strain>
        <tissue evidence="3">Leaves</tissue>
    </source>
</reference>
<evidence type="ECO:0000313" key="3">
    <source>
        <dbReference type="EMBL" id="RYQ90053.1"/>
    </source>
</evidence>
<dbReference type="AlphaFoldDB" id="A0A444XK52"/>
<dbReference type="EMBL" id="SDMP01000019">
    <property type="protein sequence ID" value="RYQ90053.1"/>
    <property type="molecule type" value="Genomic_DNA"/>
</dbReference>
<protein>
    <submittedName>
        <fullName evidence="2">Plant synaptotagmin</fullName>
    </submittedName>
</protein>
<gene>
    <name evidence="3" type="ORF">Ahy_B09g096351</name>
    <name evidence="2" type="ORF">DS421_19g651330</name>
</gene>
<keyword evidence="1" id="KW-1133">Transmembrane helix</keyword>
<reference evidence="2 5" key="2">
    <citation type="submission" date="2020-01" db="EMBL/GenBank/DDBJ databases">
        <title>Genome sequence of Arachis hypogaea, cultivar Shitouqi.</title>
        <authorList>
            <person name="Zhuang W."/>
            <person name="Chen H."/>
            <person name="Varshney R."/>
            <person name="Wang D."/>
            <person name="Ming R."/>
        </authorList>
    </citation>
    <scope>NUCLEOTIDE SEQUENCE [LARGE SCALE GENOMIC DNA]</scope>
    <source>
        <tissue evidence="2">Young leaf</tissue>
    </source>
</reference>
<sequence length="156" mass="17235">MTGNAMEERKRRCSVAAETPPPLLGLVSVTVLPPSGFCAPAEELERRKEESVELQEFSLGSCPPSVGLQGMRWSTIVDQEKLFVRAIQELWQWWSRLLRVVVDTEEEEAVVMVLATAAVVVEAVTTVGILGFCKGLPNKLSLKNCSLVGLRGRRRL</sequence>
<dbReference type="Proteomes" id="UP000464620">
    <property type="component" value="Chromosome B09"/>
</dbReference>
<feature type="transmembrane region" description="Helical" evidence="1">
    <location>
        <begin position="109"/>
        <end position="133"/>
    </location>
</feature>
<evidence type="ECO:0000313" key="5">
    <source>
        <dbReference type="Proteomes" id="UP000464620"/>
    </source>
</evidence>
<dbReference type="EMBL" id="CP031001">
    <property type="protein sequence ID" value="QHN77291.1"/>
    <property type="molecule type" value="Genomic_DNA"/>
</dbReference>
<keyword evidence="1" id="KW-0812">Transmembrane</keyword>
<evidence type="ECO:0000256" key="1">
    <source>
        <dbReference type="SAM" id="Phobius"/>
    </source>
</evidence>